<reference evidence="9 10" key="1">
    <citation type="journal article" date="2021" name="BMC Biol.">
        <title>Horizontally acquired antibacterial genes associated with adaptive radiation of ladybird beetles.</title>
        <authorList>
            <person name="Li H.S."/>
            <person name="Tang X.F."/>
            <person name="Huang Y.H."/>
            <person name="Xu Z.Y."/>
            <person name="Chen M.L."/>
            <person name="Du X.Y."/>
            <person name="Qiu B.Y."/>
            <person name="Chen P.T."/>
            <person name="Zhang W."/>
            <person name="Slipinski A."/>
            <person name="Escalona H.E."/>
            <person name="Waterhouse R.M."/>
            <person name="Zwick A."/>
            <person name="Pang H."/>
        </authorList>
    </citation>
    <scope>NUCLEOTIDE SEQUENCE [LARGE SCALE GENOMIC DNA]</scope>
    <source>
        <strain evidence="9">SYSU2018</strain>
    </source>
</reference>
<dbReference type="InterPro" id="IPR051940">
    <property type="entry name" value="Chitin_bind-dev_reg"/>
</dbReference>
<feature type="chain" id="PRO_5044853628" description="Chitin-binding type-2 domain-containing protein" evidence="7">
    <location>
        <begin position="17"/>
        <end position="235"/>
    </location>
</feature>
<feature type="compositionally biased region" description="Basic and acidic residues" evidence="6">
    <location>
        <begin position="214"/>
        <end position="229"/>
    </location>
</feature>
<evidence type="ECO:0000256" key="2">
    <source>
        <dbReference type="ARBA" id="ARBA00022729"/>
    </source>
</evidence>
<keyword evidence="2 7" id="KW-0732">Signal</keyword>
<dbReference type="InterPro" id="IPR036508">
    <property type="entry name" value="Chitin-bd_dom_sf"/>
</dbReference>
<dbReference type="Proteomes" id="UP001516400">
    <property type="component" value="Unassembled WGS sequence"/>
</dbReference>
<evidence type="ECO:0000256" key="3">
    <source>
        <dbReference type="ARBA" id="ARBA00022737"/>
    </source>
</evidence>
<feature type="signal peptide" evidence="7">
    <location>
        <begin position="1"/>
        <end position="16"/>
    </location>
</feature>
<dbReference type="PROSITE" id="PS50940">
    <property type="entry name" value="CHIT_BIND_II"/>
    <property type="match status" value="3"/>
</dbReference>
<comment type="caution">
    <text evidence="9">The sequence shown here is derived from an EMBL/GenBank/DDBJ whole genome shotgun (WGS) entry which is preliminary data.</text>
</comment>
<dbReference type="Gene3D" id="2.170.140.10">
    <property type="entry name" value="Chitin binding domain"/>
    <property type="match status" value="3"/>
</dbReference>
<dbReference type="PANTHER" id="PTHR23301:SF110">
    <property type="entry name" value="LD43683P-RELATED"/>
    <property type="match status" value="1"/>
</dbReference>
<feature type="domain" description="Chitin-binding type-2" evidence="8">
    <location>
        <begin position="85"/>
        <end position="145"/>
    </location>
</feature>
<accession>A0ABD2NN76</accession>
<evidence type="ECO:0000259" key="8">
    <source>
        <dbReference type="PROSITE" id="PS50940"/>
    </source>
</evidence>
<dbReference type="InterPro" id="IPR002557">
    <property type="entry name" value="Chitin-bd_dom"/>
</dbReference>
<evidence type="ECO:0000256" key="5">
    <source>
        <dbReference type="ARBA" id="ARBA00023180"/>
    </source>
</evidence>
<organism evidence="9 10">
    <name type="scientific">Cryptolaemus montrouzieri</name>
    <dbReference type="NCBI Taxonomy" id="559131"/>
    <lineage>
        <taxon>Eukaryota</taxon>
        <taxon>Metazoa</taxon>
        <taxon>Ecdysozoa</taxon>
        <taxon>Arthropoda</taxon>
        <taxon>Hexapoda</taxon>
        <taxon>Insecta</taxon>
        <taxon>Pterygota</taxon>
        <taxon>Neoptera</taxon>
        <taxon>Endopterygota</taxon>
        <taxon>Coleoptera</taxon>
        <taxon>Polyphaga</taxon>
        <taxon>Cucujiformia</taxon>
        <taxon>Coccinelloidea</taxon>
        <taxon>Coccinellidae</taxon>
        <taxon>Scymninae</taxon>
        <taxon>Scymnini</taxon>
        <taxon>Cryptolaemus</taxon>
    </lineage>
</organism>
<evidence type="ECO:0000313" key="9">
    <source>
        <dbReference type="EMBL" id="KAL3280060.1"/>
    </source>
</evidence>
<dbReference type="GO" id="GO:0008061">
    <property type="term" value="F:chitin binding"/>
    <property type="evidence" value="ECO:0007669"/>
    <property type="project" value="UniProtKB-KW"/>
</dbReference>
<dbReference type="EMBL" id="JABFTP020000124">
    <property type="protein sequence ID" value="KAL3280060.1"/>
    <property type="molecule type" value="Genomic_DNA"/>
</dbReference>
<dbReference type="AlphaFoldDB" id="A0ABD2NN76"/>
<dbReference type="Pfam" id="PF01607">
    <property type="entry name" value="CBM_14"/>
    <property type="match status" value="3"/>
</dbReference>
<evidence type="ECO:0000256" key="7">
    <source>
        <dbReference type="SAM" id="SignalP"/>
    </source>
</evidence>
<name>A0ABD2NN76_9CUCU</name>
<feature type="domain" description="Chitin-binding type-2" evidence="8">
    <location>
        <begin position="17"/>
        <end position="75"/>
    </location>
</feature>
<evidence type="ECO:0000313" key="10">
    <source>
        <dbReference type="Proteomes" id="UP001516400"/>
    </source>
</evidence>
<keyword evidence="1" id="KW-0147">Chitin-binding</keyword>
<protein>
    <recommendedName>
        <fullName evidence="8">Chitin-binding type-2 domain-containing protein</fullName>
    </recommendedName>
</protein>
<dbReference type="PANTHER" id="PTHR23301">
    <property type="entry name" value="CHITIN BINDING PERITROPHIN-A"/>
    <property type="match status" value="1"/>
</dbReference>
<proteinExistence type="predicted"/>
<keyword evidence="3" id="KW-0677">Repeat</keyword>
<dbReference type="SMART" id="SM00494">
    <property type="entry name" value="ChtBD2"/>
    <property type="match status" value="3"/>
</dbReference>
<dbReference type="SUPFAM" id="SSF57625">
    <property type="entry name" value="Invertebrate chitin-binding proteins"/>
    <property type="match status" value="3"/>
</dbReference>
<gene>
    <name evidence="9" type="ORF">HHI36_017567</name>
</gene>
<evidence type="ECO:0000256" key="4">
    <source>
        <dbReference type="ARBA" id="ARBA00023157"/>
    </source>
</evidence>
<evidence type="ECO:0000256" key="6">
    <source>
        <dbReference type="SAM" id="MobiDB-lite"/>
    </source>
</evidence>
<keyword evidence="5" id="KW-0325">Glycoprotein</keyword>
<sequence>MTKYVVFLFFLSGLSAQFKCPERTGFFPDPVQCDIYYVCSKGNYEEKLCPDGLVFDDTNPNKARCDIPANTDCGDRNVLQEAKPSKGCPRANGYYRHTDPEACDKFFNCVEGVPIEISCPPGLIYDDVESTCSWPTESNRRDCGVIKRDSLEDGFSCPEEEPLGPEGRKLPHPTYAHPEDCQKFYICRNGVRPQKGACPDGKVYSEDTFKCEDPKDVPGCEDYYKDGKKPQARSK</sequence>
<evidence type="ECO:0000256" key="1">
    <source>
        <dbReference type="ARBA" id="ARBA00022669"/>
    </source>
</evidence>
<feature type="region of interest" description="Disordered" evidence="6">
    <location>
        <begin position="214"/>
        <end position="235"/>
    </location>
</feature>
<keyword evidence="4" id="KW-1015">Disulfide bond</keyword>
<feature type="domain" description="Chitin-binding type-2" evidence="8">
    <location>
        <begin position="154"/>
        <end position="222"/>
    </location>
</feature>
<keyword evidence="10" id="KW-1185">Reference proteome</keyword>